<feature type="region of interest" description="Disordered" evidence="3">
    <location>
        <begin position="765"/>
        <end position="786"/>
    </location>
</feature>
<keyword evidence="2" id="KW-0677">Repeat</keyword>
<evidence type="ECO:0000256" key="1">
    <source>
        <dbReference type="ARBA" id="ARBA00022441"/>
    </source>
</evidence>
<evidence type="ECO:0000256" key="3">
    <source>
        <dbReference type="SAM" id="MobiDB-lite"/>
    </source>
</evidence>
<accession>A0A3D8SRH9</accession>
<name>A0A3D8SRH9_9HELO</name>
<keyword evidence="4" id="KW-0812">Transmembrane</keyword>
<feature type="compositionally biased region" description="Low complexity" evidence="3">
    <location>
        <begin position="806"/>
        <end position="829"/>
    </location>
</feature>
<feature type="compositionally biased region" description="Low complexity" evidence="3">
    <location>
        <begin position="688"/>
        <end position="716"/>
    </location>
</feature>
<protein>
    <recommendedName>
        <fullName evidence="7">Kelch repeat-containing protein</fullName>
    </recommendedName>
</protein>
<feature type="region of interest" description="Disordered" evidence="3">
    <location>
        <begin position="1"/>
        <end position="44"/>
    </location>
</feature>
<dbReference type="Proteomes" id="UP000256645">
    <property type="component" value="Unassembled WGS sequence"/>
</dbReference>
<keyword evidence="1" id="KW-0880">Kelch repeat</keyword>
<feature type="region of interest" description="Disordered" evidence="3">
    <location>
        <begin position="662"/>
        <end position="716"/>
    </location>
</feature>
<feature type="compositionally biased region" description="Basic and acidic residues" evidence="3">
    <location>
        <begin position="28"/>
        <end position="37"/>
    </location>
</feature>
<feature type="transmembrane region" description="Helical" evidence="4">
    <location>
        <begin position="718"/>
        <end position="744"/>
    </location>
</feature>
<dbReference type="SUPFAM" id="SSF117281">
    <property type="entry name" value="Kelch motif"/>
    <property type="match status" value="1"/>
</dbReference>
<dbReference type="PANTHER" id="PTHR46093:SF18">
    <property type="entry name" value="FIBRONECTIN TYPE-III DOMAIN-CONTAINING PROTEIN"/>
    <property type="match status" value="1"/>
</dbReference>
<evidence type="ECO:0008006" key="7">
    <source>
        <dbReference type="Google" id="ProtNLM"/>
    </source>
</evidence>
<evidence type="ECO:0000313" key="5">
    <source>
        <dbReference type="EMBL" id="RDW88916.1"/>
    </source>
</evidence>
<dbReference type="EMBL" id="PDLM01000001">
    <property type="protein sequence ID" value="RDW88916.1"/>
    <property type="molecule type" value="Genomic_DNA"/>
</dbReference>
<dbReference type="Pfam" id="PF24681">
    <property type="entry name" value="Kelch_KLHDC2_KLHL20_DRC7"/>
    <property type="match status" value="1"/>
</dbReference>
<proteinExistence type="predicted"/>
<feature type="compositionally biased region" description="Basic and acidic residues" evidence="3">
    <location>
        <begin position="9"/>
        <end position="20"/>
    </location>
</feature>
<reference evidence="5 6" key="1">
    <citation type="journal article" date="2018" name="IMA Fungus">
        <title>IMA Genome-F 9: Draft genome sequence of Annulohypoxylon stygium, Aspergillus mulundensis, Berkeleyomyces basicola (syn. Thielaviopsis basicola), Ceratocystis smalleyi, two Cercospora beticola strains, Coleophoma cylindrospora, Fusarium fracticaudum, Phialophora cf. hyalina, and Morchella septimelata.</title>
        <authorList>
            <person name="Wingfield B.D."/>
            <person name="Bills G.F."/>
            <person name="Dong Y."/>
            <person name="Huang W."/>
            <person name="Nel W.J."/>
            <person name="Swalarsk-Parry B.S."/>
            <person name="Vaghefi N."/>
            <person name="Wilken P.M."/>
            <person name="An Z."/>
            <person name="de Beer Z.W."/>
            <person name="De Vos L."/>
            <person name="Chen L."/>
            <person name="Duong T.A."/>
            <person name="Gao Y."/>
            <person name="Hammerbacher A."/>
            <person name="Kikkert J.R."/>
            <person name="Li Y."/>
            <person name="Li H."/>
            <person name="Li K."/>
            <person name="Li Q."/>
            <person name="Liu X."/>
            <person name="Ma X."/>
            <person name="Naidoo K."/>
            <person name="Pethybridge S.J."/>
            <person name="Sun J."/>
            <person name="Steenkamp E.T."/>
            <person name="van der Nest M.A."/>
            <person name="van Wyk S."/>
            <person name="Wingfield M.J."/>
            <person name="Xiong C."/>
            <person name="Yue Q."/>
            <person name="Zhang X."/>
        </authorList>
    </citation>
    <scope>NUCLEOTIDE SEQUENCE [LARGE SCALE GENOMIC DNA]</scope>
    <source>
        <strain evidence="5 6">BP6252</strain>
    </source>
</reference>
<evidence type="ECO:0000313" key="6">
    <source>
        <dbReference type="Proteomes" id="UP000256645"/>
    </source>
</evidence>
<dbReference type="STRING" id="1849047.A0A3D8SRH9"/>
<dbReference type="AlphaFoldDB" id="A0A3D8SRH9"/>
<dbReference type="InterPro" id="IPR015915">
    <property type="entry name" value="Kelch-typ_b-propeller"/>
</dbReference>
<gene>
    <name evidence="5" type="ORF">BP6252_00948</name>
</gene>
<organism evidence="5 6">
    <name type="scientific">Coleophoma cylindrospora</name>
    <dbReference type="NCBI Taxonomy" id="1849047"/>
    <lineage>
        <taxon>Eukaryota</taxon>
        <taxon>Fungi</taxon>
        <taxon>Dikarya</taxon>
        <taxon>Ascomycota</taxon>
        <taxon>Pezizomycotina</taxon>
        <taxon>Leotiomycetes</taxon>
        <taxon>Helotiales</taxon>
        <taxon>Dermateaceae</taxon>
        <taxon>Coleophoma</taxon>
    </lineage>
</organism>
<dbReference type="PANTHER" id="PTHR46093">
    <property type="entry name" value="ACYL-COA-BINDING DOMAIN-CONTAINING PROTEIN 5"/>
    <property type="match status" value="1"/>
</dbReference>
<feature type="region of interest" description="Disordered" evidence="3">
    <location>
        <begin position="602"/>
        <end position="634"/>
    </location>
</feature>
<dbReference type="OrthoDB" id="10251809at2759"/>
<evidence type="ECO:0000256" key="2">
    <source>
        <dbReference type="ARBA" id="ARBA00022737"/>
    </source>
</evidence>
<sequence length="928" mass="96948">MSSFSHTLQDPERGRADRARPSFSSQKTSDRLRESRGRPLITTTRLNPRRVSIFKEIGLDEVDNHEPLSSFEPSPRAYTQSLDTERIVQPVKSAEPVESASLKEKSKTFDDILKDLDIQDTPEETSKKLLNPWLTILGRPARPVMRATASAPPSSFPTLHRVALIVFLIAVVAPALFGGGDGTSVSTADAGVIPSAELVDNGTLLKSRDDTSTDICTRWSHQAAVVNGTLYIYGGRATTSSGQTSGTWNNDFLSMDLTKTWQIASPSVSGLPQPSGPPAVANGYLWHDSNSLYLYGGEFSDSPATSPLPVSTWQYNINTWTWTEYANPQTSAGNNSDGGSQPVQRAAEGAGLSIPELGKSYYFGGHQDLYTTAGWSNQIARVYLKSLLEFTHPGYPNTGVNSLGTTAGAPSGGVYRNITEGGIQDSAGFTERADGALVYIPGWGDDGIMLGLAGGTADKFTEMNVIDIYDIATSTWYKQSTSGTSPPIRVNPCTVVAAAADGSSFNVYLYGGQNLIPYGSQIQYSDMWILTIPSFTWIEVNMDGQSQPPARAGHTCNLWQSQMVIVGGYVGTNISCDSPGIYVFNASSLEWVNNFTPVITSTSTSGSSSSGSSISSGSSGPSGSSTDTSSQSDILQGSVGYEVPALVQSVIGGSAGGGATASTPAAGSATVGPLATGKPPTFTVTKPGQTVTQTGQSTATATSTATSASTTGKPTTNVGAIAAGTVAGALAILAGYLAFCSWLYRKQIRLYKNHVAMAQRTAFTNSPENRGHRWNSSIDSTGGPGGRMTEKVGAPIIGAFGTELHPSGSSSVGRSSSSTGPTSGIYPPGNLGGGSGNDSGGEMSSGHRSEQTSGYAGAGLTPGAPYGRLSEEAGENDHVHNAAPPSWGRPSAGSTAHSSVEDLLGGQEPSFFSVVLNPRRTLKVVNLD</sequence>
<feature type="compositionally biased region" description="Gly residues" evidence="3">
    <location>
        <begin position="830"/>
        <end position="839"/>
    </location>
</feature>
<dbReference type="Gene3D" id="2.120.10.80">
    <property type="entry name" value="Kelch-type beta propeller"/>
    <property type="match status" value="2"/>
</dbReference>
<keyword evidence="4" id="KW-1133">Transmembrane helix</keyword>
<evidence type="ECO:0000256" key="4">
    <source>
        <dbReference type="SAM" id="Phobius"/>
    </source>
</evidence>
<feature type="region of interest" description="Disordered" evidence="3">
    <location>
        <begin position="800"/>
        <end position="902"/>
    </location>
</feature>
<feature type="compositionally biased region" description="Basic and acidic residues" evidence="3">
    <location>
        <begin position="869"/>
        <end position="880"/>
    </location>
</feature>
<comment type="caution">
    <text evidence="5">The sequence shown here is derived from an EMBL/GenBank/DDBJ whole genome shotgun (WGS) entry which is preliminary data.</text>
</comment>
<feature type="compositionally biased region" description="Low complexity" evidence="3">
    <location>
        <begin position="602"/>
        <end position="632"/>
    </location>
</feature>
<keyword evidence="4" id="KW-0472">Membrane</keyword>
<keyword evidence="6" id="KW-1185">Reference proteome</keyword>
<feature type="compositionally biased region" description="Polar residues" evidence="3">
    <location>
        <begin position="765"/>
        <end position="780"/>
    </location>
</feature>